<evidence type="ECO:0000259" key="1">
    <source>
        <dbReference type="PROSITE" id="PS50164"/>
    </source>
</evidence>
<dbReference type="KEGG" id="reo:HUE58_01985"/>
<dbReference type="AlphaFoldDB" id="A0A6N0HRB6"/>
<keyword evidence="3" id="KW-1185">Reference proteome</keyword>
<organism evidence="2 3">
    <name type="scientific">Candidatus Ruthia endofausta</name>
    <dbReference type="NCBI Taxonomy" id="2738852"/>
    <lineage>
        <taxon>Bacteria</taxon>
        <taxon>Pseudomonadati</taxon>
        <taxon>Pseudomonadota</taxon>
        <taxon>Gammaproteobacteria</taxon>
        <taxon>Candidatus Pseudothioglobaceae</taxon>
        <taxon>Candidatus Ruthturnera</taxon>
    </lineage>
</organism>
<accession>A0A6N0HRB6</accession>
<feature type="domain" description="GIY-YIG" evidence="1">
    <location>
        <begin position="6"/>
        <end position="54"/>
    </location>
</feature>
<dbReference type="PROSITE" id="PS50164">
    <property type="entry name" value="GIY_YIG"/>
    <property type="match status" value="1"/>
</dbReference>
<reference evidence="2 3" key="1">
    <citation type="submission" date="2020-05" db="EMBL/GenBank/DDBJ databases">
        <title>Horizontal transmission and recombination maintain forever young bacterial symbiont genomes.</title>
        <authorList>
            <person name="Russell S.L."/>
            <person name="Pepper-Tunick E."/>
            <person name="Svedberg J."/>
            <person name="Byrne A."/>
            <person name="Ruelas Castillo J."/>
            <person name="Vollmers C."/>
            <person name="Beinart R.A."/>
            <person name="Corbett-Detig R."/>
        </authorList>
    </citation>
    <scope>NUCLEOTIDE SEQUENCE [LARGE SCALE GENOMIC DNA]</scope>
    <source>
        <strain evidence="2">JDF_Ridge</strain>
    </source>
</reference>
<dbReference type="Pfam" id="PF01541">
    <property type="entry name" value="GIY-YIG"/>
    <property type="match status" value="1"/>
</dbReference>
<dbReference type="Proteomes" id="UP000509429">
    <property type="component" value="Chromosome"/>
</dbReference>
<evidence type="ECO:0000313" key="2">
    <source>
        <dbReference type="EMBL" id="QKQ24781.1"/>
    </source>
</evidence>
<gene>
    <name evidence="2" type="ORF">HUE58_01985</name>
</gene>
<dbReference type="EMBL" id="CP054490">
    <property type="protein sequence ID" value="QKQ24781.1"/>
    <property type="molecule type" value="Genomic_DNA"/>
</dbReference>
<sequence length="54" mass="6272">MKSVNKARFVYLLHCAKNSLYCGVSNDISRRIRQHNGEIKDEVNIHTCTRAYMS</sequence>
<evidence type="ECO:0000313" key="3">
    <source>
        <dbReference type="Proteomes" id="UP000509429"/>
    </source>
</evidence>
<dbReference type="InterPro" id="IPR000305">
    <property type="entry name" value="GIY-YIG_endonuc"/>
</dbReference>
<dbReference type="InterPro" id="IPR035901">
    <property type="entry name" value="GIY-YIG_endonuc_sf"/>
</dbReference>
<name>A0A6N0HRB6_9GAMM</name>
<dbReference type="SUPFAM" id="SSF82771">
    <property type="entry name" value="GIY-YIG endonuclease"/>
    <property type="match status" value="1"/>
</dbReference>
<protein>
    <submittedName>
        <fullName evidence="2">GIY-YIG nuclease family protein</fullName>
    </submittedName>
</protein>
<dbReference type="Gene3D" id="3.40.1440.10">
    <property type="entry name" value="GIY-YIG endonuclease"/>
    <property type="match status" value="1"/>
</dbReference>
<proteinExistence type="predicted"/>